<gene>
    <name evidence="1" type="ORF">DERYTH_LOCUS23283</name>
</gene>
<evidence type="ECO:0000313" key="2">
    <source>
        <dbReference type="Proteomes" id="UP000789405"/>
    </source>
</evidence>
<keyword evidence="2" id="KW-1185">Reference proteome</keyword>
<protein>
    <submittedName>
        <fullName evidence="1">28400_t:CDS:1</fullName>
    </submittedName>
</protein>
<reference evidence="1" key="1">
    <citation type="submission" date="2021-06" db="EMBL/GenBank/DDBJ databases">
        <authorList>
            <person name="Kallberg Y."/>
            <person name="Tangrot J."/>
            <person name="Rosling A."/>
        </authorList>
    </citation>
    <scope>NUCLEOTIDE SEQUENCE</scope>
    <source>
        <strain evidence="1">MA453B</strain>
    </source>
</reference>
<sequence>MSSLQNNLLKGLIDEDINTYTMDELIDYLIDNDIVFDNEKELDKDKKSKQIKFSANITELVKRIKIVMSKLFKKYYK</sequence>
<organism evidence="1 2">
    <name type="scientific">Dentiscutata erythropus</name>
    <dbReference type="NCBI Taxonomy" id="1348616"/>
    <lineage>
        <taxon>Eukaryota</taxon>
        <taxon>Fungi</taxon>
        <taxon>Fungi incertae sedis</taxon>
        <taxon>Mucoromycota</taxon>
        <taxon>Glomeromycotina</taxon>
        <taxon>Glomeromycetes</taxon>
        <taxon>Diversisporales</taxon>
        <taxon>Gigasporaceae</taxon>
        <taxon>Dentiscutata</taxon>
    </lineage>
</organism>
<name>A0A9N9JZ71_9GLOM</name>
<evidence type="ECO:0000313" key="1">
    <source>
        <dbReference type="EMBL" id="CAG8800552.1"/>
    </source>
</evidence>
<dbReference type="Proteomes" id="UP000789405">
    <property type="component" value="Unassembled WGS sequence"/>
</dbReference>
<accession>A0A9N9JZ71</accession>
<proteinExistence type="predicted"/>
<comment type="caution">
    <text evidence="1">The sequence shown here is derived from an EMBL/GenBank/DDBJ whole genome shotgun (WGS) entry which is preliminary data.</text>
</comment>
<dbReference type="EMBL" id="CAJVPY010034967">
    <property type="protein sequence ID" value="CAG8800552.1"/>
    <property type="molecule type" value="Genomic_DNA"/>
</dbReference>
<dbReference type="AlphaFoldDB" id="A0A9N9JZ71"/>
<feature type="non-terminal residue" evidence="1">
    <location>
        <position position="77"/>
    </location>
</feature>